<proteinExistence type="predicted"/>
<feature type="transmembrane region" description="Helical" evidence="1">
    <location>
        <begin position="80"/>
        <end position="103"/>
    </location>
</feature>
<dbReference type="EMBL" id="ML986578">
    <property type="protein sequence ID" value="KAF2271077.1"/>
    <property type="molecule type" value="Genomic_DNA"/>
</dbReference>
<keyword evidence="1" id="KW-0472">Membrane</keyword>
<dbReference type="AlphaFoldDB" id="A0A9P4ND39"/>
<accession>A0A9P4ND39</accession>
<keyword evidence="1" id="KW-1133">Transmembrane helix</keyword>
<keyword evidence="3" id="KW-1185">Reference proteome</keyword>
<gene>
    <name evidence="2" type="ORF">CC78DRAFT_538760</name>
</gene>
<protein>
    <submittedName>
        <fullName evidence="2">Uncharacterized protein</fullName>
    </submittedName>
</protein>
<organism evidence="2 3">
    <name type="scientific">Lojkania enalia</name>
    <dbReference type="NCBI Taxonomy" id="147567"/>
    <lineage>
        <taxon>Eukaryota</taxon>
        <taxon>Fungi</taxon>
        <taxon>Dikarya</taxon>
        <taxon>Ascomycota</taxon>
        <taxon>Pezizomycotina</taxon>
        <taxon>Dothideomycetes</taxon>
        <taxon>Pleosporomycetidae</taxon>
        <taxon>Pleosporales</taxon>
        <taxon>Pleosporales incertae sedis</taxon>
        <taxon>Lojkania</taxon>
    </lineage>
</organism>
<name>A0A9P4ND39_9PLEO</name>
<comment type="caution">
    <text evidence="2">The sequence shown here is derived from an EMBL/GenBank/DDBJ whole genome shotgun (WGS) entry which is preliminary data.</text>
</comment>
<keyword evidence="1" id="KW-0812">Transmembrane</keyword>
<dbReference type="Proteomes" id="UP000800093">
    <property type="component" value="Unassembled WGS sequence"/>
</dbReference>
<reference evidence="3" key="1">
    <citation type="journal article" date="2020" name="Stud. Mycol.">
        <title>101 Dothideomycetes genomes: A test case for predicting lifestyles and emergence of pathogens.</title>
        <authorList>
            <person name="Haridas S."/>
            <person name="Albert R."/>
            <person name="Binder M."/>
            <person name="Bloem J."/>
            <person name="LaButti K."/>
            <person name="Salamov A."/>
            <person name="Andreopoulos B."/>
            <person name="Baker S."/>
            <person name="Barry K."/>
            <person name="Bills G."/>
            <person name="Bluhm B."/>
            <person name="Cannon C."/>
            <person name="Castanera R."/>
            <person name="Culley D."/>
            <person name="Daum C."/>
            <person name="Ezra D."/>
            <person name="Gonzalez J."/>
            <person name="Henrissat B."/>
            <person name="Kuo A."/>
            <person name="Liang C."/>
            <person name="Lipzen A."/>
            <person name="Lutzoni F."/>
            <person name="Magnuson J."/>
            <person name="Mondo S."/>
            <person name="Nolan M."/>
            <person name="Ohm R."/>
            <person name="Pangilinan J."/>
            <person name="Park H.-J."/>
            <person name="Ramirez L."/>
            <person name="Alfaro M."/>
            <person name="Sun H."/>
            <person name="Tritt A."/>
            <person name="Yoshinaga Y."/>
            <person name="Zwiers L.-H."/>
            <person name="Turgeon B."/>
            <person name="Goodwin S."/>
            <person name="Spatafora J."/>
            <person name="Crous P."/>
            <person name="Grigoriev I."/>
        </authorList>
    </citation>
    <scope>NUCLEOTIDE SEQUENCE [LARGE SCALE GENOMIC DNA]</scope>
    <source>
        <strain evidence="3">CBS 304.66</strain>
    </source>
</reference>
<evidence type="ECO:0000256" key="1">
    <source>
        <dbReference type="SAM" id="Phobius"/>
    </source>
</evidence>
<sequence>MGTRPAPVVAVRMGESEGNKSVRRINVSTHEEAGEGVNAHAPVQHESRTIENHRCPRATCHCAADTESDKGSTYRDRIPAAALAAASAVIVVFAVALAAALTVRLRASCTSVSAPTRDGSLGGA</sequence>
<evidence type="ECO:0000313" key="3">
    <source>
        <dbReference type="Proteomes" id="UP000800093"/>
    </source>
</evidence>
<evidence type="ECO:0000313" key="2">
    <source>
        <dbReference type="EMBL" id="KAF2271077.1"/>
    </source>
</evidence>